<evidence type="ECO:0000256" key="1">
    <source>
        <dbReference type="ARBA" id="ARBA00004370"/>
    </source>
</evidence>
<keyword evidence="3 5" id="KW-1133">Transmembrane helix</keyword>
<dbReference type="PANTHER" id="PTHR47023">
    <property type="entry name" value="SEX PEPTIDE RECEPTOR"/>
    <property type="match status" value="1"/>
</dbReference>
<name>T1EGT9_HELRO</name>
<feature type="transmembrane region" description="Helical" evidence="5">
    <location>
        <begin position="126"/>
        <end position="144"/>
    </location>
</feature>
<dbReference type="HOGENOM" id="CLU_009579_24_5_1"/>
<dbReference type="Pfam" id="PF10324">
    <property type="entry name" value="7TM_GPCR_Srw"/>
    <property type="match status" value="1"/>
</dbReference>
<feature type="transmembrane region" description="Helical" evidence="5">
    <location>
        <begin position="38"/>
        <end position="61"/>
    </location>
</feature>
<feature type="transmembrane region" description="Helical" evidence="5">
    <location>
        <begin position="277"/>
        <end position="296"/>
    </location>
</feature>
<dbReference type="EMBL" id="KB096213">
    <property type="protein sequence ID" value="ESO07444.1"/>
    <property type="molecule type" value="Genomic_DNA"/>
</dbReference>
<feature type="domain" description="G-protein coupled receptors family 1 profile" evidence="6">
    <location>
        <begin position="18"/>
        <end position="293"/>
    </location>
</feature>
<dbReference type="SUPFAM" id="SSF81321">
    <property type="entry name" value="Family A G protein-coupled receptor-like"/>
    <property type="match status" value="1"/>
</dbReference>
<evidence type="ECO:0000313" key="7">
    <source>
        <dbReference type="EMBL" id="ESO07444.1"/>
    </source>
</evidence>
<dbReference type="Proteomes" id="UP000015101">
    <property type="component" value="Unassembled WGS sequence"/>
</dbReference>
<organism evidence="8 9">
    <name type="scientific">Helobdella robusta</name>
    <name type="common">Californian leech</name>
    <dbReference type="NCBI Taxonomy" id="6412"/>
    <lineage>
        <taxon>Eukaryota</taxon>
        <taxon>Metazoa</taxon>
        <taxon>Spiralia</taxon>
        <taxon>Lophotrochozoa</taxon>
        <taxon>Annelida</taxon>
        <taxon>Clitellata</taxon>
        <taxon>Hirudinea</taxon>
        <taxon>Rhynchobdellida</taxon>
        <taxon>Glossiphoniidae</taxon>
        <taxon>Helobdella</taxon>
    </lineage>
</organism>
<evidence type="ECO:0000259" key="6">
    <source>
        <dbReference type="PROSITE" id="PS50262"/>
    </source>
</evidence>
<dbReference type="OrthoDB" id="5962323at2759"/>
<keyword evidence="2 5" id="KW-0812">Transmembrane</keyword>
<dbReference type="eggNOG" id="ENOG502QVMK">
    <property type="taxonomic scope" value="Eukaryota"/>
</dbReference>
<dbReference type="EMBL" id="AMQM01009285">
    <property type="status" value="NOT_ANNOTATED_CDS"/>
    <property type="molecule type" value="Genomic_DNA"/>
</dbReference>
<reference evidence="9" key="1">
    <citation type="submission" date="2012-12" db="EMBL/GenBank/DDBJ databases">
        <authorList>
            <person name="Hellsten U."/>
            <person name="Grimwood J."/>
            <person name="Chapman J.A."/>
            <person name="Shapiro H."/>
            <person name="Aerts A."/>
            <person name="Otillar R.P."/>
            <person name="Terry A.Y."/>
            <person name="Boore J.L."/>
            <person name="Simakov O."/>
            <person name="Marletaz F."/>
            <person name="Cho S.-J."/>
            <person name="Edsinger-Gonzales E."/>
            <person name="Havlak P."/>
            <person name="Kuo D.-H."/>
            <person name="Larsson T."/>
            <person name="Lv J."/>
            <person name="Arendt D."/>
            <person name="Savage R."/>
            <person name="Osoegawa K."/>
            <person name="de Jong P."/>
            <person name="Lindberg D.R."/>
            <person name="Seaver E.C."/>
            <person name="Weisblat D.A."/>
            <person name="Putnam N.H."/>
            <person name="Grigoriev I.V."/>
            <person name="Rokhsar D.S."/>
        </authorList>
    </citation>
    <scope>NUCLEOTIDE SEQUENCE</scope>
</reference>
<evidence type="ECO:0000256" key="3">
    <source>
        <dbReference type="ARBA" id="ARBA00022989"/>
    </source>
</evidence>
<dbReference type="InterPro" id="IPR000276">
    <property type="entry name" value="GPCR_Rhodpsn"/>
</dbReference>
<dbReference type="OMA" id="VANVRIC"/>
<dbReference type="InterPro" id="IPR017452">
    <property type="entry name" value="GPCR_Rhodpsn_7TM"/>
</dbReference>
<feature type="transmembrane region" description="Helical" evidence="5">
    <location>
        <begin position="6"/>
        <end position="26"/>
    </location>
</feature>
<feature type="transmembrane region" description="Helical" evidence="5">
    <location>
        <begin position="232"/>
        <end position="257"/>
    </location>
</feature>
<dbReference type="InParanoid" id="T1EGT9"/>
<dbReference type="GO" id="GO:0008528">
    <property type="term" value="F:G protein-coupled peptide receptor activity"/>
    <property type="evidence" value="ECO:0000318"/>
    <property type="project" value="GO_Central"/>
</dbReference>
<dbReference type="GO" id="GO:0005886">
    <property type="term" value="C:plasma membrane"/>
    <property type="evidence" value="ECO:0000318"/>
    <property type="project" value="GO_Central"/>
</dbReference>
<keyword evidence="9" id="KW-1185">Reference proteome</keyword>
<evidence type="ECO:0000256" key="5">
    <source>
        <dbReference type="SAM" id="Phobius"/>
    </source>
</evidence>
<keyword evidence="4 5" id="KW-0472">Membrane</keyword>
<dbReference type="EMBL" id="AMQM01009284">
    <property type="status" value="NOT_ANNOTATED_CDS"/>
    <property type="molecule type" value="Genomic_DNA"/>
</dbReference>
<comment type="subcellular location">
    <subcellularLocation>
        <location evidence="1">Membrane</location>
    </subcellularLocation>
</comment>
<sequence length="311" mass="36453">IPMYKYLLPVIVLLTFVTNLFVCVVLTTKQMRNPTNMLLVAMAISDTLTGLIPAPISIYLYTMEYHKDYVPYNLCYCKEMTETHLPTVFHTASIWLIVVLSLQRYICVCHHQLAIRICTMKNCRRVIVGIYICAFLSQVLRLVHHHYHHHYHYHYQQHHHWQRHLYNVSLVLGLYWWFRVVTVNFIPCTLLTILNALLFLAMKKAQKRREILFKQNRRTESKRLAENNLATLMLFTVVGVFLAVEFPLVVLMATLIYENTANEDLIATETRSIAASLINLLILLSYPVNFFIYCGMSKQFRETFVKLFLSG</sequence>
<evidence type="ECO:0000313" key="8">
    <source>
        <dbReference type="EnsemblMetazoa" id="HelroP122103"/>
    </source>
</evidence>
<dbReference type="GO" id="GO:0007186">
    <property type="term" value="P:G protein-coupled receptor signaling pathway"/>
    <property type="evidence" value="ECO:0000318"/>
    <property type="project" value="GO_Central"/>
</dbReference>
<evidence type="ECO:0000256" key="2">
    <source>
        <dbReference type="ARBA" id="ARBA00022692"/>
    </source>
</evidence>
<reference evidence="8" key="3">
    <citation type="submission" date="2015-06" db="UniProtKB">
        <authorList>
            <consortium name="EnsemblMetazoa"/>
        </authorList>
    </citation>
    <scope>IDENTIFICATION</scope>
</reference>
<reference evidence="7 9" key="2">
    <citation type="journal article" date="2013" name="Nature">
        <title>Insights into bilaterian evolution from three spiralian genomes.</title>
        <authorList>
            <person name="Simakov O."/>
            <person name="Marletaz F."/>
            <person name="Cho S.J."/>
            <person name="Edsinger-Gonzales E."/>
            <person name="Havlak P."/>
            <person name="Hellsten U."/>
            <person name="Kuo D.H."/>
            <person name="Larsson T."/>
            <person name="Lv J."/>
            <person name="Arendt D."/>
            <person name="Savage R."/>
            <person name="Osoegawa K."/>
            <person name="de Jong P."/>
            <person name="Grimwood J."/>
            <person name="Chapman J.A."/>
            <person name="Shapiro H."/>
            <person name="Aerts A."/>
            <person name="Otillar R.P."/>
            <person name="Terry A.Y."/>
            <person name="Boore J.L."/>
            <person name="Grigoriev I.V."/>
            <person name="Lindberg D.R."/>
            <person name="Seaver E.C."/>
            <person name="Weisblat D.A."/>
            <person name="Putnam N.H."/>
            <person name="Rokhsar D.S."/>
        </authorList>
    </citation>
    <scope>NUCLEOTIDE SEQUENCE</scope>
</reference>
<dbReference type="FunCoup" id="T1EGT9">
    <property type="interactions" value="16"/>
</dbReference>
<dbReference type="PRINTS" id="PR00237">
    <property type="entry name" value="GPCRRHODOPSN"/>
</dbReference>
<dbReference type="PROSITE" id="PS50262">
    <property type="entry name" value="G_PROTEIN_RECEP_F1_2"/>
    <property type="match status" value="1"/>
</dbReference>
<evidence type="ECO:0000313" key="9">
    <source>
        <dbReference type="Proteomes" id="UP000015101"/>
    </source>
</evidence>
<evidence type="ECO:0000256" key="4">
    <source>
        <dbReference type="ARBA" id="ARBA00023136"/>
    </source>
</evidence>
<dbReference type="EMBL" id="AMQM01009286">
    <property type="status" value="NOT_ANNOTATED_CDS"/>
    <property type="molecule type" value="Genomic_DNA"/>
</dbReference>
<dbReference type="InterPro" id="IPR019427">
    <property type="entry name" value="7TM_GPCR_serpentine_rcpt_Srw"/>
</dbReference>
<accession>T1EGT9</accession>
<dbReference type="SMART" id="SM01381">
    <property type="entry name" value="7TM_GPCR_Srsx"/>
    <property type="match status" value="1"/>
</dbReference>
<feature type="transmembrane region" description="Helical" evidence="5">
    <location>
        <begin position="176"/>
        <end position="201"/>
    </location>
</feature>
<dbReference type="AlphaFoldDB" id="T1EGT9"/>
<proteinExistence type="predicted"/>
<dbReference type="PANTHER" id="PTHR47023:SF1">
    <property type="entry name" value="SEX PEPTIDE RECEPTOR"/>
    <property type="match status" value="1"/>
</dbReference>
<dbReference type="GeneID" id="20195789"/>
<dbReference type="Gene3D" id="1.20.1070.10">
    <property type="entry name" value="Rhodopsin 7-helix transmembrane proteins"/>
    <property type="match status" value="1"/>
</dbReference>
<dbReference type="EnsemblMetazoa" id="HelroT122103">
    <property type="protein sequence ID" value="HelroP122103"/>
    <property type="gene ID" value="HelroG122103"/>
</dbReference>
<dbReference type="InterPro" id="IPR053071">
    <property type="entry name" value="GPCR1-related_rcpt"/>
</dbReference>
<gene>
    <name evidence="8" type="primary">20195789</name>
    <name evidence="7" type="ORF">HELRODRAFT_122103</name>
</gene>
<dbReference type="CDD" id="cd14978">
    <property type="entry name" value="7tmA_FMRFamide_R-like"/>
    <property type="match status" value="1"/>
</dbReference>
<dbReference type="KEGG" id="hro:HELRODRAFT_122103"/>
<protein>
    <recommendedName>
        <fullName evidence="6">G-protein coupled receptors family 1 profile domain-containing protein</fullName>
    </recommendedName>
</protein>
<dbReference type="RefSeq" id="XP_009014463.1">
    <property type="nucleotide sequence ID" value="XM_009016215.1"/>
</dbReference>
<feature type="transmembrane region" description="Helical" evidence="5">
    <location>
        <begin position="88"/>
        <end position="106"/>
    </location>
</feature>
<dbReference type="CTD" id="20195789"/>